<feature type="transmembrane region" description="Helical" evidence="5">
    <location>
        <begin position="309"/>
        <end position="329"/>
    </location>
</feature>
<dbReference type="AlphaFoldDB" id="A0A3N4HQ66"/>
<reference evidence="7 8" key="1">
    <citation type="journal article" date="2018" name="Nat. Ecol. Evol.">
        <title>Pezizomycetes genomes reveal the molecular basis of ectomycorrhizal truffle lifestyle.</title>
        <authorList>
            <person name="Murat C."/>
            <person name="Payen T."/>
            <person name="Noel B."/>
            <person name="Kuo A."/>
            <person name="Morin E."/>
            <person name="Chen J."/>
            <person name="Kohler A."/>
            <person name="Krizsan K."/>
            <person name="Balestrini R."/>
            <person name="Da Silva C."/>
            <person name="Montanini B."/>
            <person name="Hainaut M."/>
            <person name="Levati E."/>
            <person name="Barry K.W."/>
            <person name="Belfiori B."/>
            <person name="Cichocki N."/>
            <person name="Clum A."/>
            <person name="Dockter R.B."/>
            <person name="Fauchery L."/>
            <person name="Guy J."/>
            <person name="Iotti M."/>
            <person name="Le Tacon F."/>
            <person name="Lindquist E.A."/>
            <person name="Lipzen A."/>
            <person name="Malagnac F."/>
            <person name="Mello A."/>
            <person name="Molinier V."/>
            <person name="Miyauchi S."/>
            <person name="Poulain J."/>
            <person name="Riccioni C."/>
            <person name="Rubini A."/>
            <person name="Sitrit Y."/>
            <person name="Splivallo R."/>
            <person name="Traeger S."/>
            <person name="Wang M."/>
            <person name="Zifcakova L."/>
            <person name="Wipf D."/>
            <person name="Zambonelli A."/>
            <person name="Paolocci F."/>
            <person name="Nowrousian M."/>
            <person name="Ottonello S."/>
            <person name="Baldrian P."/>
            <person name="Spatafora J.W."/>
            <person name="Henrissat B."/>
            <person name="Nagy L.G."/>
            <person name="Aury J.M."/>
            <person name="Wincker P."/>
            <person name="Grigoriev I.V."/>
            <person name="Bonfante P."/>
            <person name="Martin F.M."/>
        </authorList>
    </citation>
    <scope>NUCLEOTIDE SEQUENCE [LARGE SCALE GENOMIC DNA]</scope>
    <source>
        <strain evidence="7 8">RN42</strain>
    </source>
</reference>
<dbReference type="PROSITE" id="PS01130">
    <property type="entry name" value="SLC26A"/>
    <property type="match status" value="1"/>
</dbReference>
<keyword evidence="4 5" id="KW-0472">Membrane</keyword>
<feature type="transmembrane region" description="Helical" evidence="5">
    <location>
        <begin position="349"/>
        <end position="369"/>
    </location>
</feature>
<feature type="transmembrane region" description="Helical" evidence="5">
    <location>
        <begin position="91"/>
        <end position="107"/>
    </location>
</feature>
<dbReference type="NCBIfam" id="TIGR00815">
    <property type="entry name" value="sulP"/>
    <property type="match status" value="1"/>
</dbReference>
<sequence>MVHFDESTPLLLPVANTAISRTSQHEREERGSGIRTSLSDGIRSTFPFLTWLPKYNMDWFKGDMVAGITAGVVVIPQGMAYARLAHLPPEYGLYSSFVGVLIYWLFATSKDVTIGPVAVVSTLIGGIITKAAPLPEGVTALDVAGALALASGLLVSLMGVLKMGWIVEYIPLPVTASFLTGSAISIAVGQLPTLLGLTKEERGDARSALDILVTVFQNFTTIRADTVFGITALLLLYLIRFVLEFLAKRNDRYQKHLFFLATLRTILTIALFTIISFYLTTCTSISLSTLGHVPSGLPPLSFPKISTPLLDTILPSLPAVALVLIIEHISIAKSFGRIHSYTVRPSQELLAIGVTNILGSFIGAYPSTGSFSRTAIKSKAGVRTPLSGLFTAVVVLGACFWCTKVFAFIPTAVMAAVIIHAVGDMIFSGPAVKLFDWWGWSRLEAAIFLAGVGVTVVRDVEVGIYFGAVASLVLLLYSIASARGKTQLVLPEVEANPEHADFVCQLPVTYSYPNASGTVEGFARDIKRATSSPVAVVKGKWETEGSSSRAGLPALRSVTIDMSEVGDQIDLTGRQALFDFRAEIESWSGREVEWRVRTQNGVARW</sequence>
<feature type="transmembrane region" description="Helical" evidence="5">
    <location>
        <begin position="434"/>
        <end position="456"/>
    </location>
</feature>
<feature type="transmembrane region" description="Helical" evidence="5">
    <location>
        <begin position="114"/>
        <end position="132"/>
    </location>
</feature>
<accession>A0A3N4HQ66</accession>
<dbReference type="STRING" id="1160509.A0A3N4HQ66"/>
<dbReference type="GO" id="GO:0016020">
    <property type="term" value="C:membrane"/>
    <property type="evidence" value="ECO:0007669"/>
    <property type="project" value="UniProtKB-SubCell"/>
</dbReference>
<name>A0A3N4HQ66_ASCIM</name>
<dbReference type="Proteomes" id="UP000275078">
    <property type="component" value="Unassembled WGS sequence"/>
</dbReference>
<evidence type="ECO:0000256" key="4">
    <source>
        <dbReference type="ARBA" id="ARBA00023136"/>
    </source>
</evidence>
<dbReference type="PANTHER" id="PTHR11814">
    <property type="entry name" value="SULFATE TRANSPORTER"/>
    <property type="match status" value="1"/>
</dbReference>
<feature type="domain" description="SLC26A/SulP transporter" evidence="6">
    <location>
        <begin position="60"/>
        <end position="450"/>
    </location>
</feature>
<dbReference type="Pfam" id="PF00916">
    <property type="entry name" value="Sulfate_transp"/>
    <property type="match status" value="1"/>
</dbReference>
<dbReference type="OrthoDB" id="288203at2759"/>
<evidence type="ECO:0000256" key="1">
    <source>
        <dbReference type="ARBA" id="ARBA00004141"/>
    </source>
</evidence>
<dbReference type="InterPro" id="IPR011547">
    <property type="entry name" value="SLC26A/SulP_dom"/>
</dbReference>
<evidence type="ECO:0000256" key="3">
    <source>
        <dbReference type="ARBA" id="ARBA00022989"/>
    </source>
</evidence>
<feature type="transmembrane region" description="Helical" evidence="5">
    <location>
        <begin position="462"/>
        <end position="480"/>
    </location>
</feature>
<evidence type="ECO:0000313" key="8">
    <source>
        <dbReference type="Proteomes" id="UP000275078"/>
    </source>
</evidence>
<keyword evidence="3 5" id="KW-1133">Transmembrane helix</keyword>
<feature type="transmembrane region" description="Helical" evidence="5">
    <location>
        <begin position="138"/>
        <end position="157"/>
    </location>
</feature>
<feature type="transmembrane region" description="Helical" evidence="5">
    <location>
        <begin position="389"/>
        <end position="422"/>
    </location>
</feature>
<organism evidence="7 8">
    <name type="scientific">Ascobolus immersus RN42</name>
    <dbReference type="NCBI Taxonomy" id="1160509"/>
    <lineage>
        <taxon>Eukaryota</taxon>
        <taxon>Fungi</taxon>
        <taxon>Dikarya</taxon>
        <taxon>Ascomycota</taxon>
        <taxon>Pezizomycotina</taxon>
        <taxon>Pezizomycetes</taxon>
        <taxon>Pezizales</taxon>
        <taxon>Ascobolaceae</taxon>
        <taxon>Ascobolus</taxon>
    </lineage>
</organism>
<feature type="transmembrane region" description="Helical" evidence="5">
    <location>
        <begin position="258"/>
        <end position="279"/>
    </location>
</feature>
<evidence type="ECO:0000313" key="7">
    <source>
        <dbReference type="EMBL" id="RPA75973.1"/>
    </source>
</evidence>
<keyword evidence="8" id="KW-1185">Reference proteome</keyword>
<evidence type="ECO:0000256" key="5">
    <source>
        <dbReference type="SAM" id="Phobius"/>
    </source>
</evidence>
<dbReference type="GO" id="GO:0008271">
    <property type="term" value="F:secondary active sulfate transmembrane transporter activity"/>
    <property type="evidence" value="ECO:0007669"/>
    <property type="project" value="InterPro"/>
</dbReference>
<dbReference type="InterPro" id="IPR018045">
    <property type="entry name" value="S04_transporter_CS"/>
</dbReference>
<evidence type="ECO:0000256" key="2">
    <source>
        <dbReference type="ARBA" id="ARBA00022692"/>
    </source>
</evidence>
<feature type="transmembrane region" description="Helical" evidence="5">
    <location>
        <begin position="226"/>
        <end position="246"/>
    </location>
</feature>
<evidence type="ECO:0000259" key="6">
    <source>
        <dbReference type="Pfam" id="PF00916"/>
    </source>
</evidence>
<protein>
    <recommendedName>
        <fullName evidence="6">SLC26A/SulP transporter domain-containing protein</fullName>
    </recommendedName>
</protein>
<feature type="transmembrane region" description="Helical" evidence="5">
    <location>
        <begin position="64"/>
        <end position="85"/>
    </location>
</feature>
<gene>
    <name evidence="7" type="ORF">BJ508DRAFT_213996</name>
</gene>
<feature type="transmembrane region" description="Helical" evidence="5">
    <location>
        <begin position="169"/>
        <end position="188"/>
    </location>
</feature>
<dbReference type="InterPro" id="IPR001902">
    <property type="entry name" value="SLC26A/SulP_fam"/>
</dbReference>
<keyword evidence="2 5" id="KW-0812">Transmembrane</keyword>
<dbReference type="EMBL" id="ML119753">
    <property type="protein sequence ID" value="RPA75973.1"/>
    <property type="molecule type" value="Genomic_DNA"/>
</dbReference>
<comment type="subcellular location">
    <subcellularLocation>
        <location evidence="1">Membrane</location>
        <topology evidence="1">Multi-pass membrane protein</topology>
    </subcellularLocation>
</comment>
<proteinExistence type="predicted"/>